<dbReference type="AlphaFoldDB" id="A0AAV4CAJ7"/>
<accession>A0AAV4CAJ7</accession>
<organism evidence="1 2">
    <name type="scientific">Plakobranchus ocellatus</name>
    <dbReference type="NCBI Taxonomy" id="259542"/>
    <lineage>
        <taxon>Eukaryota</taxon>
        <taxon>Metazoa</taxon>
        <taxon>Spiralia</taxon>
        <taxon>Lophotrochozoa</taxon>
        <taxon>Mollusca</taxon>
        <taxon>Gastropoda</taxon>
        <taxon>Heterobranchia</taxon>
        <taxon>Euthyneura</taxon>
        <taxon>Panpulmonata</taxon>
        <taxon>Sacoglossa</taxon>
        <taxon>Placobranchoidea</taxon>
        <taxon>Plakobranchidae</taxon>
        <taxon>Plakobranchus</taxon>
    </lineage>
</organism>
<name>A0AAV4CAJ7_9GAST</name>
<evidence type="ECO:0000313" key="2">
    <source>
        <dbReference type="Proteomes" id="UP000735302"/>
    </source>
</evidence>
<comment type="caution">
    <text evidence="1">The sequence shown here is derived from an EMBL/GenBank/DDBJ whole genome shotgun (WGS) entry which is preliminary data.</text>
</comment>
<evidence type="ECO:0000313" key="1">
    <source>
        <dbReference type="EMBL" id="GFO28351.1"/>
    </source>
</evidence>
<dbReference type="Proteomes" id="UP000735302">
    <property type="component" value="Unassembled WGS sequence"/>
</dbReference>
<dbReference type="EMBL" id="BLXT01006036">
    <property type="protein sequence ID" value="GFO28351.1"/>
    <property type="molecule type" value="Genomic_DNA"/>
</dbReference>
<gene>
    <name evidence="1" type="ORF">PoB_005485600</name>
</gene>
<reference evidence="1 2" key="1">
    <citation type="journal article" date="2021" name="Elife">
        <title>Chloroplast acquisition without the gene transfer in kleptoplastic sea slugs, Plakobranchus ocellatus.</title>
        <authorList>
            <person name="Maeda T."/>
            <person name="Takahashi S."/>
            <person name="Yoshida T."/>
            <person name="Shimamura S."/>
            <person name="Takaki Y."/>
            <person name="Nagai Y."/>
            <person name="Toyoda A."/>
            <person name="Suzuki Y."/>
            <person name="Arimoto A."/>
            <person name="Ishii H."/>
            <person name="Satoh N."/>
            <person name="Nishiyama T."/>
            <person name="Hasebe M."/>
            <person name="Maruyama T."/>
            <person name="Minagawa J."/>
            <person name="Obokata J."/>
            <person name="Shigenobu S."/>
        </authorList>
    </citation>
    <scope>NUCLEOTIDE SEQUENCE [LARGE SCALE GENOMIC DNA]</scope>
</reference>
<protein>
    <submittedName>
        <fullName evidence="1">Uncharacterized protein</fullName>
    </submittedName>
</protein>
<keyword evidence="2" id="KW-1185">Reference proteome</keyword>
<sequence>MTMKTTTTTTIPTRTFKRKRTLSFESVESKVTRTVSAARFWRHAKRSGSKKSIKCRMPVQDVGSPLLVTTPSSRAPWDPLLTWISRS</sequence>
<proteinExistence type="predicted"/>